<keyword evidence="2" id="KW-1185">Reference proteome</keyword>
<sequence length="106" mass="12649">MDRKTPVRVIYKVKLKSSKTFSLKGTGWSKNLNPIFVYDGLYIVEELWEERGEFGKLVFKFKLKRNLDQTKLPQRLEKKLLLSRKFSDPELQVSRNEDEWANIKLE</sequence>
<dbReference type="Proteomes" id="UP000309997">
    <property type="component" value="Unassembled WGS sequence"/>
</dbReference>
<name>A0ACC4AVH6_POPAL</name>
<proteinExistence type="predicted"/>
<evidence type="ECO:0000313" key="1">
    <source>
        <dbReference type="EMBL" id="KAL3570200.1"/>
    </source>
</evidence>
<gene>
    <name evidence="1" type="ORF">D5086_027449</name>
</gene>
<reference evidence="1 2" key="1">
    <citation type="journal article" date="2024" name="Plant Biotechnol. J.">
        <title>Genome and CRISPR/Cas9 system of a widespread forest tree (Populus alba) in the world.</title>
        <authorList>
            <person name="Liu Y.J."/>
            <person name="Jiang P.F."/>
            <person name="Han X.M."/>
            <person name="Li X.Y."/>
            <person name="Wang H.M."/>
            <person name="Wang Y.J."/>
            <person name="Wang X.X."/>
            <person name="Zeng Q.Y."/>
        </authorList>
    </citation>
    <scope>NUCLEOTIDE SEQUENCE [LARGE SCALE GENOMIC DNA]</scope>
    <source>
        <strain evidence="2">cv. PAL-ZL1</strain>
    </source>
</reference>
<accession>A0ACC4AVH6</accession>
<organism evidence="1 2">
    <name type="scientific">Populus alba</name>
    <name type="common">White poplar</name>
    <dbReference type="NCBI Taxonomy" id="43335"/>
    <lineage>
        <taxon>Eukaryota</taxon>
        <taxon>Viridiplantae</taxon>
        <taxon>Streptophyta</taxon>
        <taxon>Embryophyta</taxon>
        <taxon>Tracheophyta</taxon>
        <taxon>Spermatophyta</taxon>
        <taxon>Magnoliopsida</taxon>
        <taxon>eudicotyledons</taxon>
        <taxon>Gunneridae</taxon>
        <taxon>Pentapetalae</taxon>
        <taxon>rosids</taxon>
        <taxon>fabids</taxon>
        <taxon>Malpighiales</taxon>
        <taxon>Salicaceae</taxon>
        <taxon>Saliceae</taxon>
        <taxon>Populus</taxon>
    </lineage>
</organism>
<evidence type="ECO:0000313" key="2">
    <source>
        <dbReference type="Proteomes" id="UP000309997"/>
    </source>
</evidence>
<dbReference type="EMBL" id="RCHU02000015">
    <property type="protein sequence ID" value="KAL3570200.1"/>
    <property type="molecule type" value="Genomic_DNA"/>
</dbReference>
<protein>
    <submittedName>
        <fullName evidence="1">Uncharacterized protein</fullName>
    </submittedName>
</protein>
<comment type="caution">
    <text evidence="1">The sequence shown here is derived from an EMBL/GenBank/DDBJ whole genome shotgun (WGS) entry which is preliminary data.</text>
</comment>